<keyword evidence="8 11" id="KW-1133">Transmembrane helix</keyword>
<keyword evidence="10 11" id="KW-0472">Membrane</keyword>
<organism evidence="14 15">
    <name type="scientific">Actinacidiphila acidipaludis</name>
    <dbReference type="NCBI Taxonomy" id="2873382"/>
    <lineage>
        <taxon>Bacteria</taxon>
        <taxon>Bacillati</taxon>
        <taxon>Actinomycetota</taxon>
        <taxon>Actinomycetes</taxon>
        <taxon>Kitasatosporales</taxon>
        <taxon>Streptomycetaceae</taxon>
        <taxon>Actinacidiphila</taxon>
    </lineage>
</organism>
<keyword evidence="4" id="KW-0597">Phosphoprotein</keyword>
<dbReference type="InterPro" id="IPR004358">
    <property type="entry name" value="Sig_transdc_His_kin-like_C"/>
</dbReference>
<dbReference type="Gene3D" id="6.10.340.10">
    <property type="match status" value="1"/>
</dbReference>
<evidence type="ECO:0000256" key="7">
    <source>
        <dbReference type="ARBA" id="ARBA00022777"/>
    </source>
</evidence>
<proteinExistence type="predicted"/>
<sequence>MNLAGIHGRLRPARAGVRLRILAGLAVLLVAGLTASSLTSALLLESFLHKRYTRTLRDSAARMRAVLVRGPQVANGDQLSALLGPPLGSIAVDGHDRILLSTGTGDLAPEAMVTATATVPAGHVVDYDDVEGLDDLSAIRIPSLGLTLERSGAPAVKPAAVILVIDTSVDDSTTDTLITRQLAIVACALVLLLALAVLVLRLGMRPLAKMAASADAIAEGHLTERLPTRGNRSETDQLAEAVNRAFDAQARAEATVRSLAADTSHELRTPLSTISGWLDLHRQGGLTGPRLETALAHIENQVGRMRLLVEDLSLLARLDAGRPIERAPLDLTALAASVVQDAQVIYPDRGITLTAAGPAQVTGDAARLQQVLRNLVGNACQHTPTQTAVHVTVTTDPGHVHVVVADDGPGIAPQDLPRVFERFWRAEASRSRTYGGSGLGLAIVEAIIHAHHGHVSVESAVGVGTTVTVRLDAHRADAPPRDKESVIAEPGYTE</sequence>
<evidence type="ECO:0000259" key="13">
    <source>
        <dbReference type="PROSITE" id="PS50885"/>
    </source>
</evidence>
<dbReference type="InterPro" id="IPR036890">
    <property type="entry name" value="HATPase_C_sf"/>
</dbReference>
<dbReference type="SMART" id="SM00388">
    <property type="entry name" value="HisKA"/>
    <property type="match status" value="1"/>
</dbReference>
<keyword evidence="6 11" id="KW-0812">Transmembrane</keyword>
<comment type="subcellular location">
    <subcellularLocation>
        <location evidence="2">Cell membrane</location>
    </subcellularLocation>
</comment>
<dbReference type="SMART" id="SM00304">
    <property type="entry name" value="HAMP"/>
    <property type="match status" value="1"/>
</dbReference>
<dbReference type="SUPFAM" id="SSF47384">
    <property type="entry name" value="Homodimeric domain of signal transducing histidine kinase"/>
    <property type="match status" value="1"/>
</dbReference>
<dbReference type="PRINTS" id="PR00344">
    <property type="entry name" value="BCTRLSENSOR"/>
</dbReference>
<dbReference type="CDD" id="cd00075">
    <property type="entry name" value="HATPase"/>
    <property type="match status" value="1"/>
</dbReference>
<dbReference type="EMBL" id="JAINZZ010000035">
    <property type="protein sequence ID" value="MBY8880682.1"/>
    <property type="molecule type" value="Genomic_DNA"/>
</dbReference>
<evidence type="ECO:0000256" key="2">
    <source>
        <dbReference type="ARBA" id="ARBA00004236"/>
    </source>
</evidence>
<dbReference type="GO" id="GO:0016301">
    <property type="term" value="F:kinase activity"/>
    <property type="evidence" value="ECO:0007669"/>
    <property type="project" value="UniProtKB-KW"/>
</dbReference>
<dbReference type="SMART" id="SM00387">
    <property type="entry name" value="HATPase_c"/>
    <property type="match status" value="1"/>
</dbReference>
<dbReference type="PROSITE" id="PS50885">
    <property type="entry name" value="HAMP"/>
    <property type="match status" value="1"/>
</dbReference>
<feature type="domain" description="Histidine kinase" evidence="12">
    <location>
        <begin position="262"/>
        <end position="475"/>
    </location>
</feature>
<evidence type="ECO:0000256" key="11">
    <source>
        <dbReference type="SAM" id="Phobius"/>
    </source>
</evidence>
<evidence type="ECO:0000256" key="4">
    <source>
        <dbReference type="ARBA" id="ARBA00022553"/>
    </source>
</evidence>
<evidence type="ECO:0000313" key="14">
    <source>
        <dbReference type="EMBL" id="MBY8880682.1"/>
    </source>
</evidence>
<dbReference type="Pfam" id="PF00512">
    <property type="entry name" value="HisKA"/>
    <property type="match status" value="1"/>
</dbReference>
<dbReference type="InterPro" id="IPR003661">
    <property type="entry name" value="HisK_dim/P_dom"/>
</dbReference>
<name>A0ABS7QFF9_9ACTN</name>
<dbReference type="CDD" id="cd06225">
    <property type="entry name" value="HAMP"/>
    <property type="match status" value="1"/>
</dbReference>
<keyword evidence="7 14" id="KW-0418">Kinase</keyword>
<dbReference type="CDD" id="cd00082">
    <property type="entry name" value="HisKA"/>
    <property type="match status" value="1"/>
</dbReference>
<dbReference type="Gene3D" id="1.10.287.130">
    <property type="match status" value="1"/>
</dbReference>
<gene>
    <name evidence="14" type="ORF">K7862_24030</name>
</gene>
<keyword evidence="9" id="KW-0902">Two-component regulatory system</keyword>
<keyword evidence="5" id="KW-0808">Transferase</keyword>
<dbReference type="InterPro" id="IPR005467">
    <property type="entry name" value="His_kinase_dom"/>
</dbReference>
<evidence type="ECO:0000256" key="6">
    <source>
        <dbReference type="ARBA" id="ARBA00022692"/>
    </source>
</evidence>
<feature type="domain" description="HAMP" evidence="13">
    <location>
        <begin position="201"/>
        <end position="254"/>
    </location>
</feature>
<reference evidence="14 15" key="1">
    <citation type="submission" date="2021-08" db="EMBL/GenBank/DDBJ databases">
        <title>WGS of actinomycetes from Thailand.</title>
        <authorList>
            <person name="Thawai C."/>
        </authorList>
    </citation>
    <scope>NUCLEOTIDE SEQUENCE [LARGE SCALE GENOMIC DNA]</scope>
    <source>
        <strain evidence="14 15">PLK6-54</strain>
    </source>
</reference>
<dbReference type="Pfam" id="PF00672">
    <property type="entry name" value="HAMP"/>
    <property type="match status" value="1"/>
</dbReference>
<dbReference type="PANTHER" id="PTHR45436:SF5">
    <property type="entry name" value="SENSOR HISTIDINE KINASE TRCS"/>
    <property type="match status" value="1"/>
</dbReference>
<comment type="catalytic activity">
    <reaction evidence="1">
        <text>ATP + protein L-histidine = ADP + protein N-phospho-L-histidine.</text>
        <dbReference type="EC" id="2.7.13.3"/>
    </reaction>
</comment>
<dbReference type="InterPro" id="IPR050428">
    <property type="entry name" value="TCS_sensor_his_kinase"/>
</dbReference>
<dbReference type="Pfam" id="PF02518">
    <property type="entry name" value="HATPase_c"/>
    <property type="match status" value="1"/>
</dbReference>
<evidence type="ECO:0000256" key="5">
    <source>
        <dbReference type="ARBA" id="ARBA00022679"/>
    </source>
</evidence>
<dbReference type="PANTHER" id="PTHR45436">
    <property type="entry name" value="SENSOR HISTIDINE KINASE YKOH"/>
    <property type="match status" value="1"/>
</dbReference>
<evidence type="ECO:0000256" key="9">
    <source>
        <dbReference type="ARBA" id="ARBA00023012"/>
    </source>
</evidence>
<protein>
    <recommendedName>
        <fullName evidence="3">histidine kinase</fullName>
        <ecNumber evidence="3">2.7.13.3</ecNumber>
    </recommendedName>
</protein>
<dbReference type="InterPro" id="IPR036097">
    <property type="entry name" value="HisK_dim/P_sf"/>
</dbReference>
<evidence type="ECO:0000313" key="15">
    <source>
        <dbReference type="Proteomes" id="UP000778578"/>
    </source>
</evidence>
<dbReference type="InterPro" id="IPR003660">
    <property type="entry name" value="HAMP_dom"/>
</dbReference>
<evidence type="ECO:0000256" key="1">
    <source>
        <dbReference type="ARBA" id="ARBA00000085"/>
    </source>
</evidence>
<dbReference type="PROSITE" id="PS50109">
    <property type="entry name" value="HIS_KIN"/>
    <property type="match status" value="1"/>
</dbReference>
<dbReference type="Proteomes" id="UP000778578">
    <property type="component" value="Unassembled WGS sequence"/>
</dbReference>
<evidence type="ECO:0000256" key="10">
    <source>
        <dbReference type="ARBA" id="ARBA00023136"/>
    </source>
</evidence>
<dbReference type="SUPFAM" id="SSF158472">
    <property type="entry name" value="HAMP domain-like"/>
    <property type="match status" value="1"/>
</dbReference>
<dbReference type="Gene3D" id="3.30.565.10">
    <property type="entry name" value="Histidine kinase-like ATPase, C-terminal domain"/>
    <property type="match status" value="1"/>
</dbReference>
<feature type="transmembrane region" description="Helical" evidence="11">
    <location>
        <begin position="182"/>
        <end position="200"/>
    </location>
</feature>
<dbReference type="InterPro" id="IPR003594">
    <property type="entry name" value="HATPase_dom"/>
</dbReference>
<accession>A0ABS7QFF9</accession>
<comment type="caution">
    <text evidence="14">The sequence shown here is derived from an EMBL/GenBank/DDBJ whole genome shotgun (WGS) entry which is preliminary data.</text>
</comment>
<keyword evidence="15" id="KW-1185">Reference proteome</keyword>
<dbReference type="EC" id="2.7.13.3" evidence="3"/>
<dbReference type="RefSeq" id="WP_222965953.1">
    <property type="nucleotide sequence ID" value="NZ_JAINZZ010000035.1"/>
</dbReference>
<evidence type="ECO:0000256" key="8">
    <source>
        <dbReference type="ARBA" id="ARBA00022989"/>
    </source>
</evidence>
<dbReference type="SUPFAM" id="SSF55874">
    <property type="entry name" value="ATPase domain of HSP90 chaperone/DNA topoisomerase II/histidine kinase"/>
    <property type="match status" value="1"/>
</dbReference>
<evidence type="ECO:0000256" key="3">
    <source>
        <dbReference type="ARBA" id="ARBA00012438"/>
    </source>
</evidence>
<evidence type="ECO:0000259" key="12">
    <source>
        <dbReference type="PROSITE" id="PS50109"/>
    </source>
</evidence>